<reference evidence="5 6" key="1">
    <citation type="journal article" date="2015" name="Int. Biodeterior. Biodegradation">
        <title>Physiological and genetic screening methods for the isolation of methyl tert-butyl ether-degrading bacteria for bioremediation purposes.</title>
        <authorList>
            <person name="Guisado I.M."/>
            <person name="Purswani J."/>
            <person name="Gonzalez Lopez J."/>
            <person name="Pozo C."/>
        </authorList>
    </citation>
    <scope>NUCLEOTIDE SEQUENCE [LARGE SCALE GENOMIC DNA]</scope>
    <source>
        <strain evidence="5 6">SH7</strain>
    </source>
</reference>
<dbReference type="AlphaFoldDB" id="A0A0W1AZH9"/>
<dbReference type="SUPFAM" id="SSF51215">
    <property type="entry name" value="Regulatory protein AraC"/>
    <property type="match status" value="1"/>
</dbReference>
<dbReference type="Pfam" id="PF12833">
    <property type="entry name" value="HTH_18"/>
    <property type="match status" value="1"/>
</dbReference>
<keyword evidence="2" id="KW-0238">DNA-binding</keyword>
<dbReference type="Pfam" id="PF02311">
    <property type="entry name" value="AraC_binding"/>
    <property type="match status" value="1"/>
</dbReference>
<dbReference type="InterPro" id="IPR009057">
    <property type="entry name" value="Homeodomain-like_sf"/>
</dbReference>
<evidence type="ECO:0000256" key="2">
    <source>
        <dbReference type="ARBA" id="ARBA00023125"/>
    </source>
</evidence>
<dbReference type="GO" id="GO:0003700">
    <property type="term" value="F:DNA-binding transcription factor activity"/>
    <property type="evidence" value="ECO:0007669"/>
    <property type="project" value="InterPro"/>
</dbReference>
<dbReference type="InterPro" id="IPR003313">
    <property type="entry name" value="AraC-bd"/>
</dbReference>
<evidence type="ECO:0000313" key="6">
    <source>
        <dbReference type="Proteomes" id="UP000054709"/>
    </source>
</evidence>
<dbReference type="EMBL" id="LCZJ02000019">
    <property type="protein sequence ID" value="KTD86764.1"/>
    <property type="molecule type" value="Genomic_DNA"/>
</dbReference>
<feature type="domain" description="HTH araC/xylS-type" evidence="4">
    <location>
        <begin position="191"/>
        <end position="289"/>
    </location>
</feature>
<proteinExistence type="predicted"/>
<dbReference type="PANTHER" id="PTHR46796">
    <property type="entry name" value="HTH-TYPE TRANSCRIPTIONAL ACTIVATOR RHAS-RELATED"/>
    <property type="match status" value="1"/>
</dbReference>
<dbReference type="InterPro" id="IPR014710">
    <property type="entry name" value="RmlC-like_jellyroll"/>
</dbReference>
<dbReference type="InterPro" id="IPR018060">
    <property type="entry name" value="HTH_AraC"/>
</dbReference>
<dbReference type="InterPro" id="IPR020449">
    <property type="entry name" value="Tscrpt_reg_AraC-type_HTH"/>
</dbReference>
<dbReference type="SUPFAM" id="SSF46689">
    <property type="entry name" value="Homeodomain-like"/>
    <property type="match status" value="2"/>
</dbReference>
<dbReference type="PROSITE" id="PS01124">
    <property type="entry name" value="HTH_ARAC_FAMILY_2"/>
    <property type="match status" value="1"/>
</dbReference>
<protein>
    <submittedName>
        <fullName evidence="5">AraC family transcriptional regulator</fullName>
    </submittedName>
</protein>
<dbReference type="InterPro" id="IPR037923">
    <property type="entry name" value="HTH-like"/>
</dbReference>
<dbReference type="OrthoDB" id="9791615at2"/>
<dbReference type="InterPro" id="IPR050204">
    <property type="entry name" value="AraC_XylS_family_regulators"/>
</dbReference>
<dbReference type="SMART" id="SM00342">
    <property type="entry name" value="HTH_ARAC"/>
    <property type="match status" value="1"/>
</dbReference>
<evidence type="ECO:0000256" key="3">
    <source>
        <dbReference type="ARBA" id="ARBA00023163"/>
    </source>
</evidence>
<evidence type="ECO:0000313" key="5">
    <source>
        <dbReference type="EMBL" id="KTD86764.1"/>
    </source>
</evidence>
<organism evidence="5 6">
    <name type="scientific">Paenibacillus etheri</name>
    <dbReference type="NCBI Taxonomy" id="1306852"/>
    <lineage>
        <taxon>Bacteria</taxon>
        <taxon>Bacillati</taxon>
        <taxon>Bacillota</taxon>
        <taxon>Bacilli</taxon>
        <taxon>Bacillales</taxon>
        <taxon>Paenibacillaceae</taxon>
        <taxon>Paenibacillus</taxon>
    </lineage>
</organism>
<dbReference type="PRINTS" id="PR00032">
    <property type="entry name" value="HTHARAC"/>
</dbReference>
<dbReference type="Proteomes" id="UP000054709">
    <property type="component" value="Unassembled WGS sequence"/>
</dbReference>
<dbReference type="Gene3D" id="2.60.120.10">
    <property type="entry name" value="Jelly Rolls"/>
    <property type="match status" value="1"/>
</dbReference>
<name>A0A0W1AZH9_9BACL</name>
<evidence type="ECO:0000259" key="4">
    <source>
        <dbReference type="PROSITE" id="PS01124"/>
    </source>
</evidence>
<evidence type="ECO:0000256" key="1">
    <source>
        <dbReference type="ARBA" id="ARBA00023015"/>
    </source>
</evidence>
<keyword evidence="6" id="KW-1185">Reference proteome</keyword>
<keyword evidence="3" id="KW-0804">Transcription</keyword>
<gene>
    <name evidence="5" type="ORF">UQ64_15090</name>
</gene>
<comment type="caution">
    <text evidence="5">The sequence shown here is derived from an EMBL/GenBank/DDBJ whole genome shotgun (WGS) entry which is preliminary data.</text>
</comment>
<dbReference type="GO" id="GO:0043565">
    <property type="term" value="F:sequence-specific DNA binding"/>
    <property type="evidence" value="ECO:0007669"/>
    <property type="project" value="InterPro"/>
</dbReference>
<accession>A0A0W1AZH9</accession>
<dbReference type="RefSeq" id="WP_060623652.1">
    <property type="nucleotide sequence ID" value="NZ_LCZJ02000019.1"/>
</dbReference>
<sequence length="289" mass="33477">MLDYDKHLQEPMDMPDPEFPIKVHTQRFNQEGVLLFPHHWHEHLEFLFIESGEAVFECGRTPINVRAGDLVAVNSNELHYGVSASSDLLYYAIIADTSLLHSAVSDAAETKFIAPIQQNQLLLRNHIRGDQHITDCALAIIRELELREFGYELAVKSELYRLLTLLLRRHLVTVLSQAEQERRIQTVERFAPVLRYIDTHYQEPIQVDELAALTGLSRFHFSRLFKELTGHTISEYINAVRLDRADYLLRHTQLTVSEIATTTGFNDIYYFSRTFKKHRKVTPSSVRGF</sequence>
<keyword evidence="1" id="KW-0805">Transcription regulation</keyword>
<dbReference type="Gene3D" id="1.10.10.60">
    <property type="entry name" value="Homeodomain-like"/>
    <property type="match status" value="2"/>
</dbReference>